<proteinExistence type="predicted"/>
<dbReference type="RefSeq" id="WP_377288865.1">
    <property type="nucleotide sequence ID" value="NZ_JBHSBM010000017.1"/>
</dbReference>
<organism evidence="2 3">
    <name type="scientific">Planomonospora corallina</name>
    <dbReference type="NCBI Taxonomy" id="1806052"/>
    <lineage>
        <taxon>Bacteria</taxon>
        <taxon>Bacillati</taxon>
        <taxon>Actinomycetota</taxon>
        <taxon>Actinomycetes</taxon>
        <taxon>Streptosporangiales</taxon>
        <taxon>Streptosporangiaceae</taxon>
        <taxon>Planomonospora</taxon>
    </lineage>
</organism>
<feature type="region of interest" description="Disordered" evidence="1">
    <location>
        <begin position="83"/>
        <end position="102"/>
    </location>
</feature>
<evidence type="ECO:0000313" key="3">
    <source>
        <dbReference type="Proteomes" id="UP001595850"/>
    </source>
</evidence>
<comment type="caution">
    <text evidence="2">The sequence shown here is derived from an EMBL/GenBank/DDBJ whole genome shotgun (WGS) entry which is preliminary data.</text>
</comment>
<dbReference type="Proteomes" id="UP001595850">
    <property type="component" value="Unassembled WGS sequence"/>
</dbReference>
<accession>A0ABV8I9K8</accession>
<sequence length="236" mass="26387">MDVPYTDRHSERREWTRQEFREAGRELRLAMGWYRGALAGLDARAGSAAEVIRARQAWAWALREWVRTLVAREQAVDEAWADPALGRTHPDPAAVPSSPPGTLEEARRRVELLAARYERIRRGVHPDDVAAARELWARALSAWADRLVEKERAADRAWLYWLDKRDLAGGGPSGRVNASDQQLRVVEESRERFRAANVARARAEAVPPPAGEDSAGGDPRAARPARGPARPERRAG</sequence>
<evidence type="ECO:0000256" key="1">
    <source>
        <dbReference type="SAM" id="MobiDB-lite"/>
    </source>
</evidence>
<keyword evidence="3" id="KW-1185">Reference proteome</keyword>
<reference evidence="3" key="1">
    <citation type="journal article" date="2019" name="Int. J. Syst. Evol. Microbiol.">
        <title>The Global Catalogue of Microorganisms (GCM) 10K type strain sequencing project: providing services to taxonomists for standard genome sequencing and annotation.</title>
        <authorList>
            <consortium name="The Broad Institute Genomics Platform"/>
            <consortium name="The Broad Institute Genome Sequencing Center for Infectious Disease"/>
            <person name="Wu L."/>
            <person name="Ma J."/>
        </authorList>
    </citation>
    <scope>NUCLEOTIDE SEQUENCE [LARGE SCALE GENOMIC DNA]</scope>
    <source>
        <strain evidence="3">TBRC 4489</strain>
    </source>
</reference>
<feature type="compositionally biased region" description="Low complexity" evidence="1">
    <location>
        <begin position="216"/>
        <end position="228"/>
    </location>
</feature>
<gene>
    <name evidence="2" type="ORF">ACFOWE_17280</name>
</gene>
<protein>
    <submittedName>
        <fullName evidence="2">Uncharacterized protein</fullName>
    </submittedName>
</protein>
<dbReference type="EMBL" id="JBHSBM010000017">
    <property type="protein sequence ID" value="MFC4060061.1"/>
    <property type="molecule type" value="Genomic_DNA"/>
</dbReference>
<evidence type="ECO:0000313" key="2">
    <source>
        <dbReference type="EMBL" id="MFC4060061.1"/>
    </source>
</evidence>
<feature type="region of interest" description="Disordered" evidence="1">
    <location>
        <begin position="197"/>
        <end position="236"/>
    </location>
</feature>
<name>A0ABV8I9K8_9ACTN</name>